<evidence type="ECO:0000313" key="4">
    <source>
        <dbReference type="Proteomes" id="UP000193922"/>
    </source>
</evidence>
<dbReference type="Proteomes" id="UP000193922">
    <property type="component" value="Unassembled WGS sequence"/>
</dbReference>
<feature type="compositionally biased region" description="Low complexity" evidence="1">
    <location>
        <begin position="138"/>
        <end position="176"/>
    </location>
</feature>
<proteinExistence type="predicted"/>
<feature type="signal peptide" evidence="2">
    <location>
        <begin position="1"/>
        <end position="15"/>
    </location>
</feature>
<sequence>MKIAAVTALVSVALATVDPLAEISAHWDDLGDLIDDSLPMLQAADPKLYAVATSVIGGTKITQAFDSDLVQQVATAFPPEIVNNILSRAGITGFTANGKPIPTGGSETSSATSSPSDASTTSGASKSMTIAPSRLTLSASASPTSASPTGKSPSSGSSASGTAKSSTSVASKSTSGATNVLTGSFGTAVAIAVAVALF</sequence>
<comment type="caution">
    <text evidence="3">The sequence shown here is derived from an EMBL/GenBank/DDBJ whole genome shotgun (WGS) entry which is preliminary data.</text>
</comment>
<protein>
    <submittedName>
        <fullName evidence="3">Uncharacterized protein</fullName>
    </submittedName>
</protein>
<evidence type="ECO:0000256" key="2">
    <source>
        <dbReference type="SAM" id="SignalP"/>
    </source>
</evidence>
<feature type="compositionally biased region" description="Low complexity" evidence="1">
    <location>
        <begin position="103"/>
        <end position="125"/>
    </location>
</feature>
<keyword evidence="4" id="KW-1185">Reference proteome</keyword>
<name>A0A1Y1VZB5_9FUNG</name>
<feature type="chain" id="PRO_5012530774" evidence="2">
    <location>
        <begin position="16"/>
        <end position="198"/>
    </location>
</feature>
<evidence type="ECO:0000256" key="1">
    <source>
        <dbReference type="SAM" id="MobiDB-lite"/>
    </source>
</evidence>
<dbReference type="GeneID" id="63805228"/>
<dbReference type="AlphaFoldDB" id="A0A1Y1VZB5"/>
<keyword evidence="2" id="KW-0732">Signal</keyword>
<dbReference type="EMBL" id="MCFD01000015">
    <property type="protein sequence ID" value="ORX66617.1"/>
    <property type="molecule type" value="Genomic_DNA"/>
</dbReference>
<reference evidence="3 4" key="1">
    <citation type="submission" date="2016-07" db="EMBL/GenBank/DDBJ databases">
        <title>Pervasive Adenine N6-methylation of Active Genes in Fungi.</title>
        <authorList>
            <consortium name="DOE Joint Genome Institute"/>
            <person name="Mondo S.J."/>
            <person name="Dannebaum R.O."/>
            <person name="Kuo R.C."/>
            <person name="Labutti K."/>
            <person name="Haridas S."/>
            <person name="Kuo A."/>
            <person name="Salamov A."/>
            <person name="Ahrendt S.R."/>
            <person name="Lipzen A."/>
            <person name="Sullivan W."/>
            <person name="Andreopoulos W.B."/>
            <person name="Clum A."/>
            <person name="Lindquist E."/>
            <person name="Daum C."/>
            <person name="Ramamoorthy G.K."/>
            <person name="Gryganskyi A."/>
            <person name="Culley D."/>
            <person name="Magnuson J.K."/>
            <person name="James T.Y."/>
            <person name="O'Malley M.A."/>
            <person name="Stajich J.E."/>
            <person name="Spatafora J.W."/>
            <person name="Visel A."/>
            <person name="Grigoriev I.V."/>
        </authorList>
    </citation>
    <scope>NUCLEOTIDE SEQUENCE [LARGE SCALE GENOMIC DNA]</scope>
    <source>
        <strain evidence="3 4">ATCC 12442</strain>
    </source>
</reference>
<dbReference type="OrthoDB" id="5589637at2759"/>
<accession>A0A1Y1VZB5</accession>
<feature type="region of interest" description="Disordered" evidence="1">
    <location>
        <begin position="97"/>
        <end position="176"/>
    </location>
</feature>
<gene>
    <name evidence="3" type="ORF">DL89DRAFT_270149</name>
</gene>
<evidence type="ECO:0000313" key="3">
    <source>
        <dbReference type="EMBL" id="ORX66617.1"/>
    </source>
</evidence>
<organism evidence="3 4">
    <name type="scientific">Linderina pennispora</name>
    <dbReference type="NCBI Taxonomy" id="61395"/>
    <lineage>
        <taxon>Eukaryota</taxon>
        <taxon>Fungi</taxon>
        <taxon>Fungi incertae sedis</taxon>
        <taxon>Zoopagomycota</taxon>
        <taxon>Kickxellomycotina</taxon>
        <taxon>Kickxellomycetes</taxon>
        <taxon>Kickxellales</taxon>
        <taxon>Kickxellaceae</taxon>
        <taxon>Linderina</taxon>
    </lineage>
</organism>
<dbReference type="RefSeq" id="XP_040740605.1">
    <property type="nucleotide sequence ID" value="XM_040888580.1"/>
</dbReference>